<dbReference type="KEGG" id="tan:TA05205"/>
<accession>Q4UBM7</accession>
<dbReference type="RefSeq" id="XP_955250.1">
    <property type="nucleotide sequence ID" value="XM_950157.1"/>
</dbReference>
<reference evidence="2 3" key="1">
    <citation type="journal article" date="2005" name="Science">
        <title>Genome of the host-cell transforming parasite Theileria annulata compared with T. parva.</title>
        <authorList>
            <person name="Pain A."/>
            <person name="Renauld H."/>
            <person name="Berriman M."/>
            <person name="Murphy L."/>
            <person name="Yeats C.A."/>
            <person name="Weir W."/>
            <person name="Kerhornou A."/>
            <person name="Aslett M."/>
            <person name="Bishop R."/>
            <person name="Bouchier C."/>
            <person name="Cochet M."/>
            <person name="Coulson R.M.R."/>
            <person name="Cronin A."/>
            <person name="de Villiers E.P."/>
            <person name="Fraser A."/>
            <person name="Fosker N."/>
            <person name="Gardner M."/>
            <person name="Goble A."/>
            <person name="Griffiths-Jones S."/>
            <person name="Harris D.E."/>
            <person name="Katzer F."/>
            <person name="Larke N."/>
            <person name="Lord A."/>
            <person name="Maser P."/>
            <person name="McKellar S."/>
            <person name="Mooney P."/>
            <person name="Morton F."/>
            <person name="Nene V."/>
            <person name="O'Neil S."/>
            <person name="Price C."/>
            <person name="Quail M.A."/>
            <person name="Rabbinowitsch E."/>
            <person name="Rawlings N.D."/>
            <person name="Rutter S."/>
            <person name="Saunders D."/>
            <person name="Seeger K."/>
            <person name="Shah T."/>
            <person name="Squares R."/>
            <person name="Squares S."/>
            <person name="Tivey A."/>
            <person name="Walker A.R."/>
            <person name="Woodward J."/>
            <person name="Dobbelaere D.A.E."/>
            <person name="Langsley G."/>
            <person name="Rajandream M.A."/>
            <person name="McKeever D."/>
            <person name="Shiels B."/>
            <person name="Tait A."/>
            <person name="Barrell B.G."/>
            <person name="Hall N."/>
        </authorList>
    </citation>
    <scope>NUCLEOTIDE SEQUENCE [LARGE SCALE GENOMIC DNA]</scope>
    <source>
        <strain evidence="3">Ankara</strain>
    </source>
</reference>
<dbReference type="OrthoDB" id="360507at2759"/>
<proteinExistence type="predicted"/>
<feature type="region of interest" description="Disordered" evidence="1">
    <location>
        <begin position="1"/>
        <end position="28"/>
    </location>
</feature>
<organism evidence="2 3">
    <name type="scientific">Theileria annulata</name>
    <dbReference type="NCBI Taxonomy" id="5874"/>
    <lineage>
        <taxon>Eukaryota</taxon>
        <taxon>Sar</taxon>
        <taxon>Alveolata</taxon>
        <taxon>Apicomplexa</taxon>
        <taxon>Aconoidasida</taxon>
        <taxon>Piroplasmida</taxon>
        <taxon>Theileriidae</taxon>
        <taxon>Theileria</taxon>
    </lineage>
</organism>
<dbReference type="InParanoid" id="Q4UBM7"/>
<evidence type="ECO:0000313" key="2">
    <source>
        <dbReference type="EMBL" id="CAI75774.1"/>
    </source>
</evidence>
<dbReference type="AlphaFoldDB" id="Q4UBM7"/>
<evidence type="ECO:0000256" key="1">
    <source>
        <dbReference type="SAM" id="MobiDB-lite"/>
    </source>
</evidence>
<protein>
    <submittedName>
        <fullName evidence="2">Uncharacterized protein</fullName>
    </submittedName>
</protein>
<dbReference type="GeneID" id="3864567"/>
<feature type="compositionally biased region" description="Polar residues" evidence="1">
    <location>
        <begin position="1"/>
        <end position="16"/>
    </location>
</feature>
<sequence length="147" mass="17314">MDQKNTVARGNNVNQDRSQRIDESQRNYNPQFGYQTMTEEREMNMYQGNQYVIQQVDGEQIPGNFVDPMERPYVYNYPIYEGGIPVYTSIQPYGYNGYHATHPYEPVKNLPRIVYTGQDLVENQRFQTVPLPYGKVTHRQKKNFLCC</sequence>
<gene>
    <name evidence="2" type="ORF">TA05205</name>
</gene>
<dbReference type="Proteomes" id="UP000001950">
    <property type="component" value="Chromosome 3"/>
</dbReference>
<keyword evidence="3" id="KW-1185">Reference proteome</keyword>
<evidence type="ECO:0000313" key="3">
    <source>
        <dbReference type="Proteomes" id="UP000001950"/>
    </source>
</evidence>
<name>Q4UBM7_THEAN</name>
<dbReference type="EMBL" id="CR940352">
    <property type="protein sequence ID" value="CAI75774.1"/>
    <property type="molecule type" value="Genomic_DNA"/>
</dbReference>
<dbReference type="VEuPathDB" id="PiroplasmaDB:TA05205"/>